<protein>
    <submittedName>
        <fullName evidence="1">Uncharacterized protein</fullName>
    </submittedName>
</protein>
<evidence type="ECO:0000313" key="2">
    <source>
        <dbReference type="Proteomes" id="UP000009081"/>
    </source>
</evidence>
<sequence>MPEEIRPKRGAASQQGLERSLKTWAAKTIGRRACERPLQALRLAQTTYLADALRIWHQNAVFNRLNIR</sequence>
<dbReference type="AlphaFoldDB" id="C5B1C4"/>
<dbReference type="Proteomes" id="UP000009081">
    <property type="component" value="Chromosome"/>
</dbReference>
<reference evidence="1 2" key="1">
    <citation type="journal article" date="2009" name="PLoS ONE">
        <title>Methylobacterium genome sequences: a reference blueprint to investigate microbial metabolism of C1 compounds from natural and industrial sources.</title>
        <authorList>
            <person name="Vuilleumier S."/>
            <person name="Chistoserdova L."/>
            <person name="Lee M.-C."/>
            <person name="Bringel F."/>
            <person name="Lajus A."/>
            <person name="Zhou Y."/>
            <person name="Gourion B."/>
            <person name="Barbe V."/>
            <person name="Chang J."/>
            <person name="Cruveiller S."/>
            <person name="Dossat C."/>
            <person name="Gillett W."/>
            <person name="Gruffaz C."/>
            <person name="Haugen E."/>
            <person name="Hourcade E."/>
            <person name="Levy R."/>
            <person name="Mangenot S."/>
            <person name="Muller E."/>
            <person name="Nadalig T."/>
            <person name="Pagni M."/>
            <person name="Penny C."/>
            <person name="Peyraud R."/>
            <person name="Robinson D.G."/>
            <person name="Roche D."/>
            <person name="Rouy Z."/>
            <person name="Saenampechek C."/>
            <person name="Salvignol G."/>
            <person name="Vallenet D."/>
            <person name="Wu Z."/>
            <person name="Marx C.J."/>
            <person name="Vorholt J.A."/>
            <person name="Olson M.V."/>
            <person name="Kaul R."/>
            <person name="Weissenbach J."/>
            <person name="Medigue C."/>
            <person name="Lidstrom M.E."/>
        </authorList>
    </citation>
    <scope>NUCLEOTIDE SEQUENCE [LARGE SCALE GENOMIC DNA]</scope>
    <source>
        <strain evidence="2">ATCC 14718 / DSM 1338 / JCM 2805 / NCIMB 9133 / AM1</strain>
    </source>
</reference>
<dbReference type="KEGG" id="mea:Mex_1p4068"/>
<organism evidence="1 2">
    <name type="scientific">Methylorubrum extorquens (strain ATCC 14718 / DSM 1338 / JCM 2805 / NCIMB 9133 / AM1)</name>
    <name type="common">Methylobacterium extorquens</name>
    <dbReference type="NCBI Taxonomy" id="272630"/>
    <lineage>
        <taxon>Bacteria</taxon>
        <taxon>Pseudomonadati</taxon>
        <taxon>Pseudomonadota</taxon>
        <taxon>Alphaproteobacteria</taxon>
        <taxon>Hyphomicrobiales</taxon>
        <taxon>Methylobacteriaceae</taxon>
        <taxon>Methylorubrum</taxon>
    </lineage>
</organism>
<dbReference type="EMBL" id="CP001510">
    <property type="protein sequence ID" value="ACS41725.1"/>
    <property type="molecule type" value="Genomic_DNA"/>
</dbReference>
<accession>C5B1C4</accession>
<evidence type="ECO:0000313" key="1">
    <source>
        <dbReference type="EMBL" id="ACS41725.1"/>
    </source>
</evidence>
<proteinExistence type="predicted"/>
<gene>
    <name evidence="1" type="ordered locus">MexAM1_META1p4068</name>
</gene>
<dbReference type="HOGENOM" id="CLU_2789110_0_0_5"/>
<dbReference type="STRING" id="272630.MexAM1_META1p4068"/>
<name>C5B1C4_METEA</name>
<keyword evidence="2" id="KW-1185">Reference proteome</keyword>